<protein>
    <submittedName>
        <fullName evidence="4">4'-phosphopantetheinyl transferase superfamily protein</fullName>
    </submittedName>
</protein>
<proteinExistence type="inferred from homology"/>
<dbReference type="RefSeq" id="WP_130146225.1">
    <property type="nucleotide sequence ID" value="NZ_SGSU01000011.1"/>
</dbReference>
<dbReference type="GO" id="GO:0000287">
    <property type="term" value="F:magnesium ion binding"/>
    <property type="evidence" value="ECO:0007669"/>
    <property type="project" value="InterPro"/>
</dbReference>
<accession>A0A4V2DPD6</accession>
<keyword evidence="2 4" id="KW-0808">Transferase</keyword>
<dbReference type="EMBL" id="SGSU01000011">
    <property type="protein sequence ID" value="RZG66336.1"/>
    <property type="molecule type" value="Genomic_DNA"/>
</dbReference>
<gene>
    <name evidence="4" type="ORF">EXE25_10770</name>
</gene>
<dbReference type="PANTHER" id="PTHR12215:SF10">
    <property type="entry name" value="L-AMINOADIPATE-SEMIALDEHYDE DEHYDROGENASE-PHOSPHOPANTETHEINYL TRANSFERASE"/>
    <property type="match status" value="1"/>
</dbReference>
<sequence length="219" mass="25113">MSKPKNIQVHVHALAQLAPLPRDDFQDMRAYQGYKKQQIYRQRNQHLSEYSQQQIQDADLGSTEFGKPYLKKLPEIAFNHSHSQQNYALALSASMPDIGIDVEDLARKVRFDALARHAFHPRELALWESLEDPSDYWFKVWTAKEAVLKASGLGIRMNLNELDTQVHPDQNGGVCSHSSLGTFAYQNFQLPHLMLTVAWRSELSCRGFAFPEIQLIQHP</sequence>
<dbReference type="STRING" id="202951.GCA_001485025_02388"/>
<comment type="similarity">
    <text evidence="1">Belongs to the P-Pant transferase superfamily. Gsp/Sfp/HetI/AcpT family.</text>
</comment>
<organism evidence="4 5">
    <name type="scientific">Acinetobacter bouvetii</name>
    <dbReference type="NCBI Taxonomy" id="202951"/>
    <lineage>
        <taxon>Bacteria</taxon>
        <taxon>Pseudomonadati</taxon>
        <taxon>Pseudomonadota</taxon>
        <taxon>Gammaproteobacteria</taxon>
        <taxon>Moraxellales</taxon>
        <taxon>Moraxellaceae</taxon>
        <taxon>Acinetobacter</taxon>
    </lineage>
</organism>
<dbReference type="InterPro" id="IPR008278">
    <property type="entry name" value="4-PPantetheinyl_Trfase_dom"/>
</dbReference>
<name>A0A4V2DPD6_9GAMM</name>
<evidence type="ECO:0000256" key="2">
    <source>
        <dbReference type="ARBA" id="ARBA00022679"/>
    </source>
</evidence>
<evidence type="ECO:0000259" key="3">
    <source>
        <dbReference type="Pfam" id="PF01648"/>
    </source>
</evidence>
<evidence type="ECO:0000256" key="1">
    <source>
        <dbReference type="ARBA" id="ARBA00010990"/>
    </source>
</evidence>
<dbReference type="Pfam" id="PF01648">
    <property type="entry name" value="ACPS"/>
    <property type="match status" value="1"/>
</dbReference>
<dbReference type="SUPFAM" id="SSF56214">
    <property type="entry name" value="4'-phosphopantetheinyl transferase"/>
    <property type="match status" value="2"/>
</dbReference>
<feature type="domain" description="4'-phosphopantetheinyl transferase" evidence="3">
    <location>
        <begin position="98"/>
        <end position="175"/>
    </location>
</feature>
<evidence type="ECO:0000313" key="4">
    <source>
        <dbReference type="EMBL" id="RZG66336.1"/>
    </source>
</evidence>
<evidence type="ECO:0000313" key="5">
    <source>
        <dbReference type="Proteomes" id="UP000293483"/>
    </source>
</evidence>
<dbReference type="GO" id="GO:0008897">
    <property type="term" value="F:holo-[acyl-carrier-protein] synthase activity"/>
    <property type="evidence" value="ECO:0007669"/>
    <property type="project" value="InterPro"/>
</dbReference>
<dbReference type="PANTHER" id="PTHR12215">
    <property type="entry name" value="PHOSPHOPANTETHEINE TRANSFERASE"/>
    <property type="match status" value="1"/>
</dbReference>
<dbReference type="InterPro" id="IPR037143">
    <property type="entry name" value="4-PPantetheinyl_Trfase_dom_sf"/>
</dbReference>
<reference evidence="4 5" key="1">
    <citation type="submission" date="2019-02" db="EMBL/GenBank/DDBJ databases">
        <title>The Batch Genome Submission of Acinetobacter spp. strains.</title>
        <authorList>
            <person name="Qin J."/>
            <person name="Hu Y."/>
            <person name="Ye H."/>
            <person name="Wei L."/>
            <person name="Feng Y."/>
            <person name="Zong Z."/>
        </authorList>
    </citation>
    <scope>NUCLEOTIDE SEQUENCE [LARGE SCALE GENOMIC DNA]</scope>
    <source>
        <strain evidence="4 5">WCHABo060081</strain>
    </source>
</reference>
<dbReference type="GO" id="GO:0005829">
    <property type="term" value="C:cytosol"/>
    <property type="evidence" value="ECO:0007669"/>
    <property type="project" value="TreeGrafter"/>
</dbReference>
<dbReference type="Proteomes" id="UP000293483">
    <property type="component" value="Unassembled WGS sequence"/>
</dbReference>
<dbReference type="AlphaFoldDB" id="A0A4V2DPD6"/>
<dbReference type="InterPro" id="IPR050559">
    <property type="entry name" value="P-Pant_transferase_sf"/>
</dbReference>
<dbReference type="Gene3D" id="3.90.470.20">
    <property type="entry name" value="4'-phosphopantetheinyl transferase domain"/>
    <property type="match status" value="2"/>
</dbReference>
<dbReference type="GO" id="GO:0019878">
    <property type="term" value="P:lysine biosynthetic process via aminoadipic acid"/>
    <property type="evidence" value="ECO:0007669"/>
    <property type="project" value="TreeGrafter"/>
</dbReference>
<comment type="caution">
    <text evidence="4">The sequence shown here is derived from an EMBL/GenBank/DDBJ whole genome shotgun (WGS) entry which is preliminary data.</text>
</comment>